<name>A0A0F6NGD3_IPOBA</name>
<evidence type="ECO:0000256" key="1">
    <source>
        <dbReference type="SAM" id="Phobius"/>
    </source>
</evidence>
<keyword evidence="1" id="KW-0812">Transmembrane</keyword>
<evidence type="ECO:0000313" key="2">
    <source>
        <dbReference type="EMBL" id="AIK35205.1"/>
    </source>
</evidence>
<feature type="transmembrane region" description="Helical" evidence="1">
    <location>
        <begin position="483"/>
        <end position="502"/>
    </location>
</feature>
<keyword evidence="1" id="KW-0472">Membrane</keyword>
<organism evidence="2">
    <name type="scientific">Ipomoea batatas</name>
    <name type="common">Sweet potato</name>
    <name type="synonym">Convolvulus batatas</name>
    <dbReference type="NCBI Taxonomy" id="4120"/>
    <lineage>
        <taxon>Eukaryota</taxon>
        <taxon>Viridiplantae</taxon>
        <taxon>Streptophyta</taxon>
        <taxon>Embryophyta</taxon>
        <taxon>Tracheophyta</taxon>
        <taxon>Spermatophyta</taxon>
        <taxon>Magnoliopsida</taxon>
        <taxon>eudicotyledons</taxon>
        <taxon>Gunneridae</taxon>
        <taxon>Pentapetalae</taxon>
        <taxon>asterids</taxon>
        <taxon>lamiids</taxon>
        <taxon>Solanales</taxon>
        <taxon>Convolvulaceae</taxon>
        <taxon>Ipomoeeae</taxon>
        <taxon>Ipomoea</taxon>
    </lineage>
</organism>
<feature type="transmembrane region" description="Helical" evidence="1">
    <location>
        <begin position="447"/>
        <end position="471"/>
    </location>
</feature>
<reference evidence="2" key="1">
    <citation type="journal article" date="2015" name="Proc. Natl. Acad. Sci. U.S.A.">
        <title>The genome of cultivated sweet potato contains Agrobacterium T-DNAs with expressed genes: An example of a naturally transgenic food crop.</title>
        <authorList>
            <person name="Kyndt T."/>
            <person name="Quispe D."/>
            <person name="Zhai H."/>
            <person name="Jarret R."/>
            <person name="Ghislain M."/>
            <person name="Liu Q."/>
            <person name="Gheysen G."/>
            <person name="Kreuze J.F."/>
        </authorList>
    </citation>
    <scope>NUCLEOTIDE SEQUENCE</scope>
</reference>
<accession>A0A0F6NGD3</accession>
<dbReference type="AlphaFoldDB" id="A0A0F6NGD3"/>
<keyword evidence="1" id="KW-1133">Transmembrane helix</keyword>
<proteinExistence type="predicted"/>
<sequence length="516" mass="58261">MADNSGVILVHKTLRKSWLHNLCFRKFLASPVFGGRYSYIVEEMDVGKEADCILGQLPTATPEDELIAKNQIRQILDQSLISASGTQGEATDCGLNDENIIALHEYETHNHDSLITGSSRDLMESGTIVSSSRNALAAQARKERDDAVRALLELALLPRVLSKYVEGRLKSIQTQEMRWQQKSTLSFSERLHLWLWILVMQGAVVIPDVVSSLLGAELAVLRSGPITLQTQLMVIAVFDFPWADARLASFLACEVFLGSLPVIIFGCFAIFMSSNGETALRDRKNVAWKATICVIWQISMQNRKNVVDSLIFLYVKVKKIQLRSRELLEEYNKLRASCEIIYSWFDQFDVSNRLRVQISYHKQDHEDVLRLLRWVGKIQDDRRANPKGGKLGVLIAIVAMAALICLSTFPIDPYSGLIAMANLMPLALRAAVNVLDESQSSHDQLRLFTATAGVSFPSTLFMVGNSIYWLIHKKAFFNGFINIRFLLAFVLIFFLSLFPKFWGECFMKFGSKFMKN</sequence>
<dbReference type="EMBL" id="KM113766">
    <property type="protein sequence ID" value="AIK35205.1"/>
    <property type="molecule type" value="Genomic_DNA"/>
</dbReference>
<feature type="transmembrane region" description="Helical" evidence="1">
    <location>
        <begin position="249"/>
        <end position="271"/>
    </location>
</feature>
<protein>
    <submittedName>
        <fullName evidence="2">C-prot</fullName>
    </submittedName>
</protein>
<feature type="transmembrane region" description="Helical" evidence="1">
    <location>
        <begin position="391"/>
        <end position="411"/>
    </location>
</feature>